<reference evidence="4" key="2">
    <citation type="submission" date="2019-09" db="UniProtKB">
        <authorList>
            <consortium name="WormBaseParasite"/>
        </authorList>
    </citation>
    <scope>IDENTIFICATION</scope>
</reference>
<dbReference type="Pfam" id="PF00089">
    <property type="entry name" value="Trypsin"/>
    <property type="match status" value="1"/>
</dbReference>
<protein>
    <submittedName>
        <fullName evidence="4">Peptidase S1 domain-containing protein</fullName>
    </submittedName>
</protein>
<dbReference type="WBParaSite" id="HPBE_0001520401-mRNA-1">
    <property type="protein sequence ID" value="HPBE_0001520401-mRNA-1"/>
    <property type="gene ID" value="HPBE_0001520401"/>
</dbReference>
<dbReference type="InterPro" id="IPR043504">
    <property type="entry name" value="Peptidase_S1_PA_chymotrypsin"/>
</dbReference>
<evidence type="ECO:0000259" key="1">
    <source>
        <dbReference type="Pfam" id="PF00089"/>
    </source>
</evidence>
<dbReference type="GO" id="GO:0006508">
    <property type="term" value="P:proteolysis"/>
    <property type="evidence" value="ECO:0007669"/>
    <property type="project" value="InterPro"/>
</dbReference>
<dbReference type="GO" id="GO:0004252">
    <property type="term" value="F:serine-type endopeptidase activity"/>
    <property type="evidence" value="ECO:0007669"/>
    <property type="project" value="InterPro"/>
</dbReference>
<accession>A0A3P8AYC7</accession>
<dbReference type="InterPro" id="IPR001254">
    <property type="entry name" value="Trypsin_dom"/>
</dbReference>
<dbReference type="SUPFAM" id="SSF50494">
    <property type="entry name" value="Trypsin-like serine proteases"/>
    <property type="match status" value="1"/>
</dbReference>
<dbReference type="OrthoDB" id="5817764at2759"/>
<evidence type="ECO:0000313" key="3">
    <source>
        <dbReference type="Proteomes" id="UP000050761"/>
    </source>
</evidence>
<dbReference type="EMBL" id="UZAH01028739">
    <property type="protein sequence ID" value="VDP02078.1"/>
    <property type="molecule type" value="Genomic_DNA"/>
</dbReference>
<proteinExistence type="predicted"/>
<accession>A0A183G1U5</accession>
<evidence type="ECO:0000313" key="4">
    <source>
        <dbReference type="WBParaSite" id="HPBE_0001520401-mRNA-1"/>
    </source>
</evidence>
<reference evidence="2 3" key="1">
    <citation type="submission" date="2018-11" db="EMBL/GenBank/DDBJ databases">
        <authorList>
            <consortium name="Pathogen Informatics"/>
        </authorList>
    </citation>
    <scope>NUCLEOTIDE SEQUENCE [LARGE SCALE GENOMIC DNA]</scope>
</reference>
<keyword evidence="3" id="KW-1185">Reference proteome</keyword>
<sequence length="144" mass="15910">MSSGQIGAGSSSFYGCARTLLTHCVFCASETRALASVISRFPNIPDGHAMICGGVVIAPNTVLTAAHCVYDGNTLWVSADVWPSLLRAAFFHAYEKLHFFLLNREMASEEGRGFRSEYLKDVSNSLHLQFHLLAYIQTRDSDYL</sequence>
<evidence type="ECO:0000313" key="2">
    <source>
        <dbReference type="EMBL" id="VDP02078.1"/>
    </source>
</evidence>
<dbReference type="InterPro" id="IPR009003">
    <property type="entry name" value="Peptidase_S1_PA"/>
</dbReference>
<feature type="domain" description="Peptidase S1" evidence="1">
    <location>
        <begin position="49"/>
        <end position="73"/>
    </location>
</feature>
<dbReference type="AlphaFoldDB" id="A0A183G1U5"/>
<gene>
    <name evidence="2" type="ORF">HPBE_LOCUS15203</name>
</gene>
<dbReference type="Gene3D" id="2.40.10.10">
    <property type="entry name" value="Trypsin-like serine proteases"/>
    <property type="match status" value="1"/>
</dbReference>
<organism evidence="3 4">
    <name type="scientific">Heligmosomoides polygyrus</name>
    <name type="common">Parasitic roundworm</name>
    <dbReference type="NCBI Taxonomy" id="6339"/>
    <lineage>
        <taxon>Eukaryota</taxon>
        <taxon>Metazoa</taxon>
        <taxon>Ecdysozoa</taxon>
        <taxon>Nematoda</taxon>
        <taxon>Chromadorea</taxon>
        <taxon>Rhabditida</taxon>
        <taxon>Rhabditina</taxon>
        <taxon>Rhabditomorpha</taxon>
        <taxon>Strongyloidea</taxon>
        <taxon>Heligmosomidae</taxon>
        <taxon>Heligmosomoides</taxon>
    </lineage>
</organism>
<dbReference type="Proteomes" id="UP000050761">
    <property type="component" value="Unassembled WGS sequence"/>
</dbReference>
<name>A0A183G1U5_HELPZ</name>